<dbReference type="WBParaSite" id="PgB23_g016_t02">
    <property type="protein sequence ID" value="PgB23_g016_t02"/>
    <property type="gene ID" value="PgB23_g016"/>
</dbReference>
<dbReference type="GO" id="GO:0030515">
    <property type="term" value="F:snoRNA binding"/>
    <property type="evidence" value="ECO:0007669"/>
    <property type="project" value="TreeGrafter"/>
</dbReference>
<evidence type="ECO:0000313" key="4">
    <source>
        <dbReference type="WBParaSite" id="PgB23_g016_t02"/>
    </source>
</evidence>
<dbReference type="GO" id="GO:0034457">
    <property type="term" value="C:Mpp10 complex"/>
    <property type="evidence" value="ECO:0007669"/>
    <property type="project" value="UniProtKB-ARBA"/>
</dbReference>
<evidence type="ECO:0000259" key="1">
    <source>
        <dbReference type="PROSITE" id="PS50833"/>
    </source>
</evidence>
<dbReference type="GO" id="GO:0006364">
    <property type="term" value="P:rRNA processing"/>
    <property type="evidence" value="ECO:0007669"/>
    <property type="project" value="InterPro"/>
</dbReference>
<evidence type="ECO:0000313" key="3">
    <source>
        <dbReference type="WBParaSite" id="PgB23_g016_t01"/>
    </source>
</evidence>
<dbReference type="InterPro" id="IPR007109">
    <property type="entry name" value="Brix"/>
</dbReference>
<dbReference type="GO" id="GO:0042274">
    <property type="term" value="P:ribosomal small subunit biogenesis"/>
    <property type="evidence" value="ECO:0007669"/>
    <property type="project" value="UniProtKB-ARBA"/>
</dbReference>
<organism evidence="2 4">
    <name type="scientific">Parascaris univalens</name>
    <name type="common">Nematode worm</name>
    <dbReference type="NCBI Taxonomy" id="6257"/>
    <lineage>
        <taxon>Eukaryota</taxon>
        <taxon>Metazoa</taxon>
        <taxon>Ecdysozoa</taxon>
        <taxon>Nematoda</taxon>
        <taxon>Chromadorea</taxon>
        <taxon>Rhabditida</taxon>
        <taxon>Spirurina</taxon>
        <taxon>Ascaridomorpha</taxon>
        <taxon>Ascaridoidea</taxon>
        <taxon>Ascarididae</taxon>
        <taxon>Parascaris</taxon>
    </lineage>
</organism>
<keyword evidence="2" id="KW-1185">Reference proteome</keyword>
<dbReference type="Pfam" id="PF04427">
    <property type="entry name" value="Brix"/>
    <property type="match status" value="1"/>
</dbReference>
<sequence length="312" mass="36199">LSICLNLKSTLIGRKCVEVARMFRREARLRREYIYRKSCEEKQRVIDEKRRLVKTAVDENRKIPTHLVKDAIELQKSAQWGEQISTIDDEYRWAGCADPKIVITTSREPSAKLKVFAKEMRLMFPNAQAINRGHYDVRKLVQACRANDVTDFILIHETRGSPDGLIVCHLPFGPTAYFNLSNVVMRHDVPGRKTISEVYPHLIFNNMNSRLGQRITSILKYLFPVPKPESRRIITFSNEEDFVSFRHHTYSKGENGEIELTEVGPRFEMRPYCIKLGTLENIDAAETEWVLRPYMNTAAKRQLLSLPDEDDD</sequence>
<reference evidence="3 4" key="1">
    <citation type="submission" date="2022-11" db="UniProtKB">
        <authorList>
            <consortium name="WormBaseParasite"/>
        </authorList>
    </citation>
    <scope>IDENTIFICATION</scope>
</reference>
<dbReference type="PANTHER" id="PTHR22734:SF2">
    <property type="entry name" value="U3 SMALL NUCLEOLAR RIBONUCLEOPROTEIN PROTEIN IMP4"/>
    <property type="match status" value="1"/>
</dbReference>
<dbReference type="SMART" id="SM00879">
    <property type="entry name" value="Brix"/>
    <property type="match status" value="1"/>
</dbReference>
<dbReference type="GO" id="GO:0032040">
    <property type="term" value="C:small-subunit processome"/>
    <property type="evidence" value="ECO:0007669"/>
    <property type="project" value="TreeGrafter"/>
</dbReference>
<dbReference type="PROSITE" id="PS50833">
    <property type="entry name" value="BRIX"/>
    <property type="match status" value="1"/>
</dbReference>
<protein>
    <submittedName>
        <fullName evidence="3 4">Brix domain-containing protein</fullName>
    </submittedName>
</protein>
<dbReference type="GO" id="GO:0005654">
    <property type="term" value="C:nucleoplasm"/>
    <property type="evidence" value="ECO:0007669"/>
    <property type="project" value="UniProtKB-ARBA"/>
</dbReference>
<dbReference type="PANTHER" id="PTHR22734">
    <property type="entry name" value="U3 SMALL NUCLEOLAR RIBONUCLEOPROTEIN PROTEIN IMP4"/>
    <property type="match status" value="1"/>
</dbReference>
<feature type="domain" description="Brix" evidence="1">
    <location>
        <begin position="99"/>
        <end position="280"/>
    </location>
</feature>
<dbReference type="Proteomes" id="UP000887569">
    <property type="component" value="Unplaced"/>
</dbReference>
<dbReference type="FunFam" id="3.40.50.10480:FF:000001">
    <property type="entry name" value="IMP4, U3 small nucleolar ribonucleoprotein"/>
    <property type="match status" value="1"/>
</dbReference>
<proteinExistence type="predicted"/>
<dbReference type="WBParaSite" id="PgB23_g016_t01">
    <property type="protein sequence ID" value="PgB23_g016_t01"/>
    <property type="gene ID" value="PgB23_g016"/>
</dbReference>
<name>A0A914ZZP4_PARUN</name>
<dbReference type="Gene3D" id="3.40.50.10480">
    <property type="entry name" value="Probable brix-domain ribosomal biogenesis protein"/>
    <property type="match status" value="1"/>
</dbReference>
<dbReference type="SUPFAM" id="SSF52954">
    <property type="entry name" value="Class II aaRS ABD-related"/>
    <property type="match status" value="1"/>
</dbReference>
<dbReference type="InterPro" id="IPR044281">
    <property type="entry name" value="IMP4/RPF1"/>
</dbReference>
<accession>A0A914ZZP4</accession>
<evidence type="ECO:0000313" key="2">
    <source>
        <dbReference type="Proteomes" id="UP000887569"/>
    </source>
</evidence>
<dbReference type="AlphaFoldDB" id="A0A914ZZP4"/>
<dbReference type="GO" id="GO:0042134">
    <property type="term" value="F:rRNA primary transcript binding"/>
    <property type="evidence" value="ECO:0007669"/>
    <property type="project" value="InterPro"/>
</dbReference>